<gene>
    <name evidence="2" type="ORF">RM533_13560</name>
</gene>
<protein>
    <submittedName>
        <fullName evidence="2">Uncharacterized protein</fullName>
    </submittedName>
</protein>
<proteinExistence type="predicted"/>
<evidence type="ECO:0000256" key="1">
    <source>
        <dbReference type="SAM" id="MobiDB-lite"/>
    </source>
</evidence>
<name>A0ABU2ZKQ9_9SPHN</name>
<dbReference type="RefSeq" id="WP_311341757.1">
    <property type="nucleotide sequence ID" value="NZ_JAVRHS010000024.1"/>
</dbReference>
<keyword evidence="3" id="KW-1185">Reference proteome</keyword>
<organism evidence="2 3">
    <name type="scientific">Croceicoccus esteveae</name>
    <dbReference type="NCBI Taxonomy" id="3075597"/>
    <lineage>
        <taxon>Bacteria</taxon>
        <taxon>Pseudomonadati</taxon>
        <taxon>Pseudomonadota</taxon>
        <taxon>Alphaproteobacteria</taxon>
        <taxon>Sphingomonadales</taxon>
        <taxon>Erythrobacteraceae</taxon>
        <taxon>Croceicoccus</taxon>
    </lineage>
</organism>
<feature type="region of interest" description="Disordered" evidence="1">
    <location>
        <begin position="1"/>
        <end position="70"/>
    </location>
</feature>
<reference evidence="2 3" key="1">
    <citation type="submission" date="2023-09" db="EMBL/GenBank/DDBJ databases">
        <authorList>
            <person name="Rey-Velasco X."/>
        </authorList>
    </citation>
    <scope>NUCLEOTIDE SEQUENCE [LARGE SCALE GENOMIC DNA]</scope>
    <source>
        <strain evidence="2 3">F390</strain>
    </source>
</reference>
<evidence type="ECO:0000313" key="2">
    <source>
        <dbReference type="EMBL" id="MDT0577182.1"/>
    </source>
</evidence>
<dbReference type="Proteomes" id="UP001259803">
    <property type="component" value="Unassembled WGS sequence"/>
</dbReference>
<accession>A0ABU2ZKQ9</accession>
<dbReference type="EMBL" id="JAVRHS010000024">
    <property type="protein sequence ID" value="MDT0577182.1"/>
    <property type="molecule type" value="Genomic_DNA"/>
</dbReference>
<feature type="compositionally biased region" description="Basic and acidic residues" evidence="1">
    <location>
        <begin position="38"/>
        <end position="61"/>
    </location>
</feature>
<comment type="caution">
    <text evidence="2">The sequence shown here is derived from an EMBL/GenBank/DDBJ whole genome shotgun (WGS) entry which is preliminary data.</text>
</comment>
<evidence type="ECO:0000313" key="3">
    <source>
        <dbReference type="Proteomes" id="UP001259803"/>
    </source>
</evidence>
<sequence length="70" mass="8082">MSQKKEKPPMDMSNIGFDEALARLIQTDPQEAEGAADSVKREDEGARKYVKERQDSIERGARRSRTRFRL</sequence>